<dbReference type="Gene3D" id="3.30.110.60">
    <property type="entry name" value="YhbY-like"/>
    <property type="match status" value="1"/>
</dbReference>
<dbReference type="PANTHER" id="PTHR40065:SF3">
    <property type="entry name" value="RNA-BINDING PROTEIN YHBY"/>
    <property type="match status" value="1"/>
</dbReference>
<proteinExistence type="predicted"/>
<dbReference type="OrthoDB" id="9797519at2"/>
<dbReference type="PROSITE" id="PS51295">
    <property type="entry name" value="CRM"/>
    <property type="match status" value="1"/>
</dbReference>
<dbReference type="SMART" id="SM01103">
    <property type="entry name" value="CRS1_YhbY"/>
    <property type="match status" value="1"/>
</dbReference>
<dbReference type="GO" id="GO:0003723">
    <property type="term" value="F:RNA binding"/>
    <property type="evidence" value="ECO:0007669"/>
    <property type="project" value="UniProtKB-UniRule"/>
</dbReference>
<dbReference type="SUPFAM" id="SSF75471">
    <property type="entry name" value="YhbY-like"/>
    <property type="match status" value="1"/>
</dbReference>
<dbReference type="STRING" id="157463.GCA_001047075_00671"/>
<dbReference type="NCBIfam" id="TIGR00253">
    <property type="entry name" value="RNA_bind_YhbY"/>
    <property type="match status" value="1"/>
</dbReference>
<evidence type="ECO:0000256" key="1">
    <source>
        <dbReference type="ARBA" id="ARBA00022884"/>
    </source>
</evidence>
<keyword evidence="1 2" id="KW-0694">RNA-binding</keyword>
<reference evidence="4 5" key="1">
    <citation type="journal article" date="2015" name="BMC Genomics">
        <title>Comparative genomics of Fructobacillus spp. and Leuconostoc spp. reveals niche-specific evolution of Fructobacillus spp.</title>
        <authorList>
            <person name="Endo A."/>
            <person name="Tanizawa Y."/>
            <person name="Tanaka N."/>
            <person name="Maeno S."/>
            <person name="Kumar H."/>
            <person name="Shiwa Y."/>
            <person name="Okada S."/>
            <person name="Yoshikawa H."/>
            <person name="Dicks L."/>
            <person name="Nakagawa J."/>
            <person name="Arita M."/>
        </authorList>
    </citation>
    <scope>NUCLEOTIDE SEQUENCE [LARGE SCALE GENOMIC DNA]</scope>
    <source>
        <strain evidence="4 5">JCM 12225</strain>
    </source>
</reference>
<evidence type="ECO:0000259" key="3">
    <source>
        <dbReference type="PROSITE" id="PS51295"/>
    </source>
</evidence>
<protein>
    <submittedName>
        <fullName evidence="4">RNA-binding protein</fullName>
    </submittedName>
</protein>
<name>A0A0K8MIP6_9LACO</name>
<feature type="domain" description="CRM" evidence="3">
    <location>
        <begin position="2"/>
        <end position="98"/>
    </location>
</feature>
<dbReference type="InterPro" id="IPR001890">
    <property type="entry name" value="RNA-binding_CRM"/>
</dbReference>
<sequence length="105" mass="11547">MQDLTGKQKRYLRSQANGLTPIFSIGKAGANAEWLAEVQKALAKRELIKVNLQQGSEWSAKDLAKFIEENSTITVAQVIGKTLVLFQPATDAKYIKVSLEVSKLA</sequence>
<dbReference type="InterPro" id="IPR017924">
    <property type="entry name" value="RNA-binding_YhbY"/>
</dbReference>
<dbReference type="AlphaFoldDB" id="A0A0K8MIP6"/>
<dbReference type="InterPro" id="IPR051925">
    <property type="entry name" value="RNA-binding_domain"/>
</dbReference>
<evidence type="ECO:0000313" key="5">
    <source>
        <dbReference type="Proteomes" id="UP000253891"/>
    </source>
</evidence>
<dbReference type="PANTHER" id="PTHR40065">
    <property type="entry name" value="RNA-BINDING PROTEIN YHBY"/>
    <property type="match status" value="1"/>
</dbReference>
<dbReference type="EMBL" id="DF968001">
    <property type="protein sequence ID" value="GAO99754.1"/>
    <property type="molecule type" value="Genomic_DNA"/>
</dbReference>
<dbReference type="RefSeq" id="WP_061993147.1">
    <property type="nucleotide sequence ID" value="NZ_DF968001.1"/>
</dbReference>
<keyword evidence="5" id="KW-1185">Reference proteome</keyword>
<evidence type="ECO:0000313" key="4">
    <source>
        <dbReference type="EMBL" id="GAO99754.1"/>
    </source>
</evidence>
<dbReference type="Pfam" id="PF01985">
    <property type="entry name" value="CRS1_YhbY"/>
    <property type="match status" value="1"/>
</dbReference>
<evidence type="ECO:0000256" key="2">
    <source>
        <dbReference type="PROSITE-ProRule" id="PRU00626"/>
    </source>
</evidence>
<gene>
    <name evidence="4" type="ORF">FFIC_240270</name>
</gene>
<dbReference type="Proteomes" id="UP000253891">
    <property type="component" value="Unassembled WGS sequence"/>
</dbReference>
<dbReference type="InterPro" id="IPR035920">
    <property type="entry name" value="YhbY-like_sf"/>
</dbReference>
<accession>A0A0K8MIP6</accession>
<organism evidence="4 5">
    <name type="scientific">Fructobacillus ficulneus</name>
    <dbReference type="NCBI Taxonomy" id="157463"/>
    <lineage>
        <taxon>Bacteria</taxon>
        <taxon>Bacillati</taxon>
        <taxon>Bacillota</taxon>
        <taxon>Bacilli</taxon>
        <taxon>Lactobacillales</taxon>
        <taxon>Lactobacillaceae</taxon>
        <taxon>Fructobacillus</taxon>
    </lineage>
</organism>